<feature type="region of interest" description="Disordered" evidence="1">
    <location>
        <begin position="1"/>
        <end position="144"/>
    </location>
</feature>
<evidence type="ECO:0000313" key="3">
    <source>
        <dbReference type="Proteomes" id="UP000075885"/>
    </source>
</evidence>
<reference evidence="3" key="1">
    <citation type="submission" date="2013-03" db="EMBL/GenBank/DDBJ databases">
        <title>The Genome Sequence of Anopheles epiroticus epiroticus2.</title>
        <authorList>
            <consortium name="The Broad Institute Genomics Platform"/>
            <person name="Neafsey D.E."/>
            <person name="Howell P."/>
            <person name="Walker B."/>
            <person name="Young S.K."/>
            <person name="Zeng Q."/>
            <person name="Gargeya S."/>
            <person name="Fitzgerald M."/>
            <person name="Haas B."/>
            <person name="Abouelleil A."/>
            <person name="Allen A.W."/>
            <person name="Alvarado L."/>
            <person name="Arachchi H.M."/>
            <person name="Berlin A.M."/>
            <person name="Chapman S.B."/>
            <person name="Gainer-Dewar J."/>
            <person name="Goldberg J."/>
            <person name="Griggs A."/>
            <person name="Gujja S."/>
            <person name="Hansen M."/>
            <person name="Howarth C."/>
            <person name="Imamovic A."/>
            <person name="Ireland A."/>
            <person name="Larimer J."/>
            <person name="McCowan C."/>
            <person name="Murphy C."/>
            <person name="Pearson M."/>
            <person name="Poon T.W."/>
            <person name="Priest M."/>
            <person name="Roberts A."/>
            <person name="Saif S."/>
            <person name="Shea T."/>
            <person name="Sisk P."/>
            <person name="Sykes S."/>
            <person name="Wortman J."/>
            <person name="Nusbaum C."/>
            <person name="Birren B."/>
        </authorList>
    </citation>
    <scope>NUCLEOTIDE SEQUENCE [LARGE SCALE GENOMIC DNA]</scope>
    <source>
        <strain evidence="3">Epiroticus2</strain>
    </source>
</reference>
<evidence type="ECO:0000256" key="1">
    <source>
        <dbReference type="SAM" id="MobiDB-lite"/>
    </source>
</evidence>
<feature type="compositionally biased region" description="Polar residues" evidence="1">
    <location>
        <begin position="36"/>
        <end position="55"/>
    </location>
</feature>
<feature type="region of interest" description="Disordered" evidence="1">
    <location>
        <begin position="167"/>
        <end position="198"/>
    </location>
</feature>
<reference evidence="2" key="2">
    <citation type="submission" date="2020-05" db="UniProtKB">
        <authorList>
            <consortium name="EnsemblMetazoa"/>
        </authorList>
    </citation>
    <scope>IDENTIFICATION</scope>
    <source>
        <strain evidence="2">Epiroticus2</strain>
    </source>
</reference>
<dbReference type="Proteomes" id="UP000075885">
    <property type="component" value="Unassembled WGS sequence"/>
</dbReference>
<accession>A0A182PNY1</accession>
<name>A0A182PNY1_9DIPT</name>
<dbReference type="Pfam" id="PF15502">
    <property type="entry name" value="MPLKIP"/>
    <property type="match status" value="1"/>
</dbReference>
<feature type="compositionally biased region" description="Acidic residues" evidence="1">
    <location>
        <begin position="184"/>
        <end position="198"/>
    </location>
</feature>
<feature type="compositionally biased region" description="Basic and acidic residues" evidence="1">
    <location>
        <begin position="66"/>
        <end position="76"/>
    </location>
</feature>
<proteinExistence type="predicted"/>
<keyword evidence="3" id="KW-1185">Reference proteome</keyword>
<protein>
    <submittedName>
        <fullName evidence="2">Uncharacterized protein</fullName>
    </submittedName>
</protein>
<dbReference type="AlphaFoldDB" id="A0A182PNY1"/>
<organism evidence="2 3">
    <name type="scientific">Anopheles epiroticus</name>
    <dbReference type="NCBI Taxonomy" id="199890"/>
    <lineage>
        <taxon>Eukaryota</taxon>
        <taxon>Metazoa</taxon>
        <taxon>Ecdysozoa</taxon>
        <taxon>Arthropoda</taxon>
        <taxon>Hexapoda</taxon>
        <taxon>Insecta</taxon>
        <taxon>Pterygota</taxon>
        <taxon>Neoptera</taxon>
        <taxon>Endopterygota</taxon>
        <taxon>Diptera</taxon>
        <taxon>Nematocera</taxon>
        <taxon>Culicoidea</taxon>
        <taxon>Culicidae</taxon>
        <taxon>Anophelinae</taxon>
        <taxon>Anopheles</taxon>
    </lineage>
</organism>
<feature type="compositionally biased region" description="Basic and acidic residues" evidence="1">
    <location>
        <begin position="173"/>
        <end position="183"/>
    </location>
</feature>
<dbReference type="EnsemblMetazoa" id="AEPI008660-RA">
    <property type="protein sequence ID" value="AEPI008660-PA"/>
    <property type="gene ID" value="AEPI008660"/>
</dbReference>
<dbReference type="VEuPathDB" id="VectorBase:AEPI008660"/>
<evidence type="ECO:0000313" key="2">
    <source>
        <dbReference type="EnsemblMetazoa" id="AEPI008660-PA"/>
    </source>
</evidence>
<feature type="compositionally biased region" description="Basic residues" evidence="1">
    <location>
        <begin position="115"/>
        <end position="139"/>
    </location>
</feature>
<dbReference type="InterPro" id="IPR028265">
    <property type="entry name" value="TTDN1/SICKLE"/>
</dbReference>
<sequence length="198" mass="22778">MSSPSDHRSASNFTCYDDKSPPLYPSTDRFHPLGYSTPQHRGGNSSQAQARNYYSVQPKHMLPRTKGSDGRYRHGQDNSQSQDRSRYSAPDHCDNNDQRNGSFGSGKRLGFGHNWRGHHNRNQRFGGHRSQHNYRQKHQAKSDSYNIKDYYHPSMLEDPWDFLQRKNTASSGRDFKNKSPDGNDEKDDEPGNSDEETV</sequence>
<feature type="compositionally biased region" description="Basic and acidic residues" evidence="1">
    <location>
        <begin position="83"/>
        <end position="97"/>
    </location>
</feature>